<sequence length="191" mass="22232">MATTDNYRTKSLTFSDQQSCPWRVVRNGLTIEGLCKNSSCQAYDKMVIINLGFGEFDFARIVLQRPNKCPICNSKIVPFKYALNNCRWWYVNHYSTNTFALNTVNDTYELNDLECEYKILETMPLLNRNEIYTISQDTACPICLIDIESDDERIFLPCTHTFHRACICEWLTSNQIMSHTCPLCREHIAEN</sequence>
<keyword evidence="2 4" id="KW-0863">Zinc-finger</keyword>
<dbReference type="Gene3D" id="3.30.40.10">
    <property type="entry name" value="Zinc/RING finger domain, C3HC4 (zinc finger)"/>
    <property type="match status" value="1"/>
</dbReference>
<dbReference type="Proteomes" id="UP000663834">
    <property type="component" value="Unassembled WGS sequence"/>
</dbReference>
<evidence type="ECO:0000256" key="3">
    <source>
        <dbReference type="ARBA" id="ARBA00022833"/>
    </source>
</evidence>
<evidence type="ECO:0000259" key="5">
    <source>
        <dbReference type="PROSITE" id="PS50089"/>
    </source>
</evidence>
<dbReference type="AlphaFoldDB" id="A0A815GCZ1"/>
<dbReference type="SUPFAM" id="SSF57850">
    <property type="entry name" value="RING/U-box"/>
    <property type="match status" value="1"/>
</dbReference>
<evidence type="ECO:0000313" key="6">
    <source>
        <dbReference type="EMBL" id="CAF1336763.1"/>
    </source>
</evidence>
<evidence type="ECO:0000313" key="7">
    <source>
        <dbReference type="EMBL" id="CAF4046318.1"/>
    </source>
</evidence>
<feature type="domain" description="RING-type" evidence="5">
    <location>
        <begin position="140"/>
        <end position="185"/>
    </location>
</feature>
<dbReference type="InterPro" id="IPR013083">
    <property type="entry name" value="Znf_RING/FYVE/PHD"/>
</dbReference>
<dbReference type="EMBL" id="CAJNOW010001929">
    <property type="protein sequence ID" value="CAF1336763.1"/>
    <property type="molecule type" value="Genomic_DNA"/>
</dbReference>
<dbReference type="SMART" id="SM00184">
    <property type="entry name" value="RING"/>
    <property type="match status" value="1"/>
</dbReference>
<keyword evidence="3" id="KW-0862">Zinc</keyword>
<dbReference type="PANTHER" id="PTHR45798">
    <property type="entry name" value="RING-H2 FINGER PROTEIN ATL61-RELATED-RELATED"/>
    <property type="match status" value="1"/>
</dbReference>
<dbReference type="InterPro" id="IPR001841">
    <property type="entry name" value="Znf_RING"/>
</dbReference>
<evidence type="ECO:0000256" key="2">
    <source>
        <dbReference type="ARBA" id="ARBA00022771"/>
    </source>
</evidence>
<dbReference type="GO" id="GO:0008270">
    <property type="term" value="F:zinc ion binding"/>
    <property type="evidence" value="ECO:0007669"/>
    <property type="project" value="UniProtKB-KW"/>
</dbReference>
<comment type="caution">
    <text evidence="6">The sequence shown here is derived from an EMBL/GenBank/DDBJ whole genome shotgun (WGS) entry which is preliminary data.</text>
</comment>
<name>A0A815GCZ1_9BILA</name>
<dbReference type="EMBL" id="CAJOBJ010005936">
    <property type="protein sequence ID" value="CAF4046318.1"/>
    <property type="molecule type" value="Genomic_DNA"/>
</dbReference>
<gene>
    <name evidence="7" type="ORF">GIL414_LOCUS14184</name>
    <name evidence="6" type="ORF">KQP761_LOCUS6533</name>
</gene>
<protein>
    <recommendedName>
        <fullName evidence="5">RING-type domain-containing protein</fullName>
    </recommendedName>
</protein>
<dbReference type="InterPro" id="IPR052788">
    <property type="entry name" value="RING-type_E3_ligase_ATL"/>
</dbReference>
<proteinExistence type="predicted"/>
<dbReference type="Pfam" id="PF13639">
    <property type="entry name" value="zf-RING_2"/>
    <property type="match status" value="1"/>
</dbReference>
<evidence type="ECO:0000256" key="4">
    <source>
        <dbReference type="PROSITE-ProRule" id="PRU00175"/>
    </source>
</evidence>
<dbReference type="PANTHER" id="PTHR45798:SF97">
    <property type="entry name" value="ALCOHOL-SENSITIVE RING FINGER PROTEIN 1"/>
    <property type="match status" value="1"/>
</dbReference>
<keyword evidence="1" id="KW-0479">Metal-binding</keyword>
<dbReference type="PROSITE" id="PS50089">
    <property type="entry name" value="ZF_RING_2"/>
    <property type="match status" value="1"/>
</dbReference>
<accession>A0A815GCZ1</accession>
<organism evidence="6 8">
    <name type="scientific">Rotaria magnacalcarata</name>
    <dbReference type="NCBI Taxonomy" id="392030"/>
    <lineage>
        <taxon>Eukaryota</taxon>
        <taxon>Metazoa</taxon>
        <taxon>Spiralia</taxon>
        <taxon>Gnathifera</taxon>
        <taxon>Rotifera</taxon>
        <taxon>Eurotatoria</taxon>
        <taxon>Bdelloidea</taxon>
        <taxon>Philodinida</taxon>
        <taxon>Philodinidae</taxon>
        <taxon>Rotaria</taxon>
    </lineage>
</organism>
<dbReference type="OrthoDB" id="9984778at2759"/>
<evidence type="ECO:0000256" key="1">
    <source>
        <dbReference type="ARBA" id="ARBA00022723"/>
    </source>
</evidence>
<reference evidence="6" key="1">
    <citation type="submission" date="2021-02" db="EMBL/GenBank/DDBJ databases">
        <authorList>
            <person name="Nowell W R."/>
        </authorList>
    </citation>
    <scope>NUCLEOTIDE SEQUENCE</scope>
</reference>
<dbReference type="Proteomes" id="UP000681720">
    <property type="component" value="Unassembled WGS sequence"/>
</dbReference>
<evidence type="ECO:0000313" key="8">
    <source>
        <dbReference type="Proteomes" id="UP000663834"/>
    </source>
</evidence>